<evidence type="ECO:0000256" key="3">
    <source>
        <dbReference type="ARBA" id="ARBA00023163"/>
    </source>
</evidence>
<dbReference type="Pfam" id="PF07702">
    <property type="entry name" value="UTRA"/>
    <property type="match status" value="1"/>
</dbReference>
<dbReference type="Proteomes" id="UP000282957">
    <property type="component" value="Unassembled WGS sequence"/>
</dbReference>
<dbReference type="InterPro" id="IPR036390">
    <property type="entry name" value="WH_DNA-bd_sf"/>
</dbReference>
<feature type="domain" description="HTH gntR-type" evidence="4">
    <location>
        <begin position="26"/>
        <end position="94"/>
    </location>
</feature>
<dbReference type="InterPro" id="IPR028978">
    <property type="entry name" value="Chorismate_lyase_/UTRA_dom_sf"/>
</dbReference>
<dbReference type="SUPFAM" id="SSF64288">
    <property type="entry name" value="Chorismate lyase-like"/>
    <property type="match status" value="1"/>
</dbReference>
<keyword evidence="2" id="KW-0238">DNA-binding</keyword>
<dbReference type="SMART" id="SM00866">
    <property type="entry name" value="UTRA"/>
    <property type="match status" value="1"/>
</dbReference>
<sequence>MSQASRSGAAGLGAGLGIVLRPEHPLPLHAQIHRALRRRILDGRCPEGSLLPSENEMGEALGVSRITMRRAFDDLAAAGLVRRSRGRGTEVLRRPEQRPVLAHIDGLVEASLVMGRDTAVELLDFAYIPATADIAAALDIAPGAPVQHAVRIRREGGDIFSLARSWVPEALGRSFSREDMMHTPLVQLLERAGAEFGSAEQVLGAEAATPEAARALGVAPGSALLRVRRLSRDPRGVPIERMEVLYIPERYEYRMQFGPVKSMG</sequence>
<dbReference type="InterPro" id="IPR050679">
    <property type="entry name" value="Bact_HTH_transcr_reg"/>
</dbReference>
<evidence type="ECO:0000256" key="1">
    <source>
        <dbReference type="ARBA" id="ARBA00023015"/>
    </source>
</evidence>
<reference evidence="5 6" key="1">
    <citation type="submission" date="2019-01" db="EMBL/GenBank/DDBJ databases">
        <authorList>
            <person name="Chen W.-M."/>
        </authorList>
    </citation>
    <scope>NUCLEOTIDE SEQUENCE [LARGE SCALE GENOMIC DNA]</scope>
    <source>
        <strain evidence="5 6">CCP-6</strain>
    </source>
</reference>
<accession>A0A437MP29</accession>
<keyword evidence="6" id="KW-1185">Reference proteome</keyword>
<name>A0A437MP29_9PROT</name>
<dbReference type="Gene3D" id="3.40.1410.10">
    <property type="entry name" value="Chorismate lyase-like"/>
    <property type="match status" value="1"/>
</dbReference>
<evidence type="ECO:0000259" key="4">
    <source>
        <dbReference type="PROSITE" id="PS50949"/>
    </source>
</evidence>
<organism evidence="5 6">
    <name type="scientific">Rhodovarius crocodyli</name>
    <dbReference type="NCBI Taxonomy" id="1979269"/>
    <lineage>
        <taxon>Bacteria</taxon>
        <taxon>Pseudomonadati</taxon>
        <taxon>Pseudomonadota</taxon>
        <taxon>Alphaproteobacteria</taxon>
        <taxon>Acetobacterales</taxon>
        <taxon>Roseomonadaceae</taxon>
        <taxon>Rhodovarius</taxon>
    </lineage>
</organism>
<dbReference type="RefSeq" id="WP_127786265.1">
    <property type="nucleotide sequence ID" value="NZ_SACL01000001.1"/>
</dbReference>
<dbReference type="AlphaFoldDB" id="A0A437MP29"/>
<dbReference type="SUPFAM" id="SSF46785">
    <property type="entry name" value="Winged helix' DNA-binding domain"/>
    <property type="match status" value="1"/>
</dbReference>
<evidence type="ECO:0000313" key="6">
    <source>
        <dbReference type="Proteomes" id="UP000282957"/>
    </source>
</evidence>
<dbReference type="CDD" id="cd07377">
    <property type="entry name" value="WHTH_GntR"/>
    <property type="match status" value="1"/>
</dbReference>
<dbReference type="OrthoDB" id="7334968at2"/>
<gene>
    <name evidence="5" type="ORF">EOD42_04580</name>
</gene>
<keyword evidence="3" id="KW-0804">Transcription</keyword>
<dbReference type="SMART" id="SM00345">
    <property type="entry name" value="HTH_GNTR"/>
    <property type="match status" value="1"/>
</dbReference>
<dbReference type="PANTHER" id="PTHR44846:SF1">
    <property type="entry name" value="MANNOSYL-D-GLYCERATE TRANSPORT_METABOLISM SYSTEM REPRESSOR MNGR-RELATED"/>
    <property type="match status" value="1"/>
</dbReference>
<dbReference type="EMBL" id="SACL01000001">
    <property type="protein sequence ID" value="RVT99370.1"/>
    <property type="molecule type" value="Genomic_DNA"/>
</dbReference>
<dbReference type="Pfam" id="PF00392">
    <property type="entry name" value="GntR"/>
    <property type="match status" value="1"/>
</dbReference>
<protein>
    <submittedName>
        <fullName evidence="5">GntR family transcriptional regulator</fullName>
    </submittedName>
</protein>
<comment type="caution">
    <text evidence="5">The sequence shown here is derived from an EMBL/GenBank/DDBJ whole genome shotgun (WGS) entry which is preliminary data.</text>
</comment>
<evidence type="ECO:0000313" key="5">
    <source>
        <dbReference type="EMBL" id="RVT99370.1"/>
    </source>
</evidence>
<dbReference type="InterPro" id="IPR011663">
    <property type="entry name" value="UTRA"/>
</dbReference>
<dbReference type="GO" id="GO:0045892">
    <property type="term" value="P:negative regulation of DNA-templated transcription"/>
    <property type="evidence" value="ECO:0007669"/>
    <property type="project" value="TreeGrafter"/>
</dbReference>
<keyword evidence="1" id="KW-0805">Transcription regulation</keyword>
<evidence type="ECO:0000256" key="2">
    <source>
        <dbReference type="ARBA" id="ARBA00023125"/>
    </source>
</evidence>
<dbReference type="PROSITE" id="PS50949">
    <property type="entry name" value="HTH_GNTR"/>
    <property type="match status" value="1"/>
</dbReference>
<dbReference type="PANTHER" id="PTHR44846">
    <property type="entry name" value="MANNOSYL-D-GLYCERATE TRANSPORT/METABOLISM SYSTEM REPRESSOR MNGR-RELATED"/>
    <property type="match status" value="1"/>
</dbReference>
<dbReference type="InterPro" id="IPR000524">
    <property type="entry name" value="Tscrpt_reg_HTH_GntR"/>
</dbReference>
<dbReference type="GO" id="GO:0003677">
    <property type="term" value="F:DNA binding"/>
    <property type="evidence" value="ECO:0007669"/>
    <property type="project" value="UniProtKB-KW"/>
</dbReference>
<proteinExistence type="predicted"/>
<dbReference type="PRINTS" id="PR00035">
    <property type="entry name" value="HTHGNTR"/>
</dbReference>
<dbReference type="Gene3D" id="1.10.10.10">
    <property type="entry name" value="Winged helix-like DNA-binding domain superfamily/Winged helix DNA-binding domain"/>
    <property type="match status" value="1"/>
</dbReference>
<dbReference type="GO" id="GO:0003700">
    <property type="term" value="F:DNA-binding transcription factor activity"/>
    <property type="evidence" value="ECO:0007669"/>
    <property type="project" value="InterPro"/>
</dbReference>
<dbReference type="InterPro" id="IPR036388">
    <property type="entry name" value="WH-like_DNA-bd_sf"/>
</dbReference>